<feature type="domain" description="ZP" evidence="9">
    <location>
        <begin position="1936"/>
        <end position="2213"/>
    </location>
</feature>
<dbReference type="SMART" id="SM00215">
    <property type="entry name" value="VWC_out"/>
    <property type="match status" value="1"/>
</dbReference>
<evidence type="ECO:0000259" key="9">
    <source>
        <dbReference type="PROSITE" id="PS51034"/>
    </source>
</evidence>
<dbReference type="EMBL" id="JAAWVO010021027">
    <property type="protein sequence ID" value="MBN3315404.1"/>
    <property type="molecule type" value="Genomic_DNA"/>
</dbReference>
<dbReference type="InterPro" id="IPR025615">
    <property type="entry name" value="TILa_dom"/>
</dbReference>
<keyword evidence="6" id="KW-1015">Disulfide bond</keyword>
<feature type="non-terminal residue" evidence="12">
    <location>
        <position position="2214"/>
    </location>
</feature>
<dbReference type="GO" id="GO:0005886">
    <property type="term" value="C:plasma membrane"/>
    <property type="evidence" value="ECO:0007669"/>
    <property type="project" value="UniProtKB-SubCell"/>
</dbReference>
<evidence type="ECO:0000259" key="10">
    <source>
        <dbReference type="PROSITE" id="PS51220"/>
    </source>
</evidence>
<dbReference type="Gene3D" id="2.60.40.4100">
    <property type="entry name" value="Zona pellucida, ZP-C domain"/>
    <property type="match status" value="1"/>
</dbReference>
<feature type="domain" description="VWFD" evidence="11">
    <location>
        <begin position="1614"/>
        <end position="1802"/>
    </location>
</feature>
<keyword evidence="7" id="KW-0325">Glycoprotein</keyword>
<feature type="non-terminal residue" evidence="12">
    <location>
        <position position="1"/>
    </location>
</feature>
<dbReference type="Pfam" id="PF01826">
    <property type="entry name" value="TIL"/>
    <property type="match status" value="3"/>
</dbReference>
<evidence type="ECO:0000256" key="4">
    <source>
        <dbReference type="ARBA" id="ARBA00022737"/>
    </source>
</evidence>
<dbReference type="Pfam" id="PF12714">
    <property type="entry name" value="TILa"/>
    <property type="match status" value="3"/>
</dbReference>
<keyword evidence="13" id="KW-1185">Reference proteome</keyword>
<feature type="domain" description="VWFD" evidence="11">
    <location>
        <begin position="345"/>
        <end position="532"/>
    </location>
</feature>
<keyword evidence="4" id="KW-0677">Repeat</keyword>
<dbReference type="Gene3D" id="2.10.25.10">
    <property type="entry name" value="Laminin"/>
    <property type="match status" value="3"/>
</dbReference>
<dbReference type="SMART" id="SM00539">
    <property type="entry name" value="NIDO"/>
    <property type="match status" value="1"/>
</dbReference>
<dbReference type="Pfam" id="PF00100">
    <property type="entry name" value="Zona_pellucida"/>
    <property type="match status" value="1"/>
</dbReference>
<proteinExistence type="predicted"/>
<feature type="domain" description="VWFD" evidence="11">
    <location>
        <begin position="848"/>
        <end position="1028"/>
    </location>
</feature>
<dbReference type="FunFam" id="2.10.25.10:FF:000055">
    <property type="entry name" value="alpha-tectorin isoform X1"/>
    <property type="match status" value="2"/>
</dbReference>
<dbReference type="PANTHER" id="PTHR46160:SF9">
    <property type="entry name" value="PROTEIN PRY2-RELATED"/>
    <property type="match status" value="1"/>
</dbReference>
<dbReference type="InterPro" id="IPR001507">
    <property type="entry name" value="ZP_dom"/>
</dbReference>
<dbReference type="InterPro" id="IPR014853">
    <property type="entry name" value="VWF/SSPO/ZAN-like_Cys-rich_dom"/>
</dbReference>
<evidence type="ECO:0000313" key="12">
    <source>
        <dbReference type="EMBL" id="MBN3315404.1"/>
    </source>
</evidence>
<dbReference type="Pfam" id="PF08742">
    <property type="entry name" value="C8"/>
    <property type="match status" value="4"/>
</dbReference>
<organism evidence="12 13">
    <name type="scientific">Atractosteus spatula</name>
    <name type="common">Alligator gar</name>
    <name type="synonym">Lepisosteus spatula</name>
    <dbReference type="NCBI Taxonomy" id="7917"/>
    <lineage>
        <taxon>Eukaryota</taxon>
        <taxon>Metazoa</taxon>
        <taxon>Chordata</taxon>
        <taxon>Craniata</taxon>
        <taxon>Vertebrata</taxon>
        <taxon>Euteleostomi</taxon>
        <taxon>Actinopterygii</taxon>
        <taxon>Neopterygii</taxon>
        <taxon>Holostei</taxon>
        <taxon>Semionotiformes</taxon>
        <taxon>Lepisosteidae</taxon>
        <taxon>Atractosteus</taxon>
    </lineage>
</organism>
<name>A0A8J7NKF5_ATRSP</name>
<protein>
    <submittedName>
        <fullName evidence="12">TECTA protein</fullName>
    </submittedName>
</protein>
<dbReference type="SMART" id="SM00241">
    <property type="entry name" value="ZP"/>
    <property type="match status" value="1"/>
</dbReference>
<sequence>MSETIASRLRSSNTEAWLPVEIRAVQSVSPYWFCEQRVTLRILSLRVAATQGCEQQEHRDTTAAAAVFTTEDDVPRMYPFGSSEGDVLNPRSDDGSSREILLSAGFPFFGTAHRRLFVNNNGFLTFKKDWSYYVPLRFPARSGEDIIAGLWTDIDNRNKGTISYREVTEGDVLLQISQDLSYYFSLPSFNASWAFIATWDRVGHFPESTFQIVLVSNGNLGFILFNYDNIAPLRGSVEAGYDTTDSTYYFLIPGSFDSAITRLRETSNVNHPGRWVFRTDNRARSCFYNGQPVQFGESFWTDSSCGTYCTCATDGNLQCSYQSCAYSQVCQLSTFQYQCEWVSKGYCYYYTDPHYYTFDGRWYEFQGSCTYVLSQLCSNDPELVYFLIEGKNENRGNWGMTWPRSVRVKVYGEDIELQRSPYYYYYYLSEVKVNGIQMNAPLTLQNGKIRIYNHGWALEVSTNFGLSVYYNGYNYAQVQLPYSYRGATCGLCGNFNGDWYDDFTSSTGTLEYSPSAFADSWKTHGDSDPGCHDLCSGQDCGVCPENETAIYSDLAHCGMIEDPQGPFSVCHSVVPPGNFTHSCMFDLCVGGGYQPILCQALEVYATACQNAGVQPGPWRRKGFCAPAPCPVTSTSARTARPSTAGSWRTPAGPSTCARPSWTPRSECASARRRWRCAEASPQLSVRRCGTTPCSASRAASPSSPGGTSPAVVSVPLCQQSENKPGERTWCFGIHCPANTHYEPRASGCVATCTEPLAAAGCPLPSQERCVCDEGLLLSAGTCVNASGCGCSFEGLYYGEGQTVLLDEDCGRVCSCRGAVMRCQRHVCGEQEICSKQDGVRGCYPQSYGTCWVEGSMLYRTFDGLAFQYPAACQLTLSKTLGQPALPLFAVTIQKVPSSVSGVGFANVLQLDVYGLRVAVASGENMRIQVNGETVNLPFRAEDGGVEAYYTGMYRVVMQTDFGVVVEVDWPHLVRVTVPSTYSGELGGLCGNLNGDVWDELQTPQGWHVNSSQEFGDSWRDGSLSAHCHDSAGPVPRDLDLGPYRSPQHCGIMADPSGPFHLCQAELDPTERVRECAEEMALRGGQPAALCEALRNYALLCQQSRLPIFPWRNLTGCELDCPDHSSYQLCGTACPATCPGLTFQFQCRSPCQEGCQCDFGHVMSDGKCVLPVECGCEYQGRYYQEGQSFWEGNGCHSYCTCNGTTGRVSCAPASCGPLESCRVSEGIYGCHPNPHGMCIAAGDPHYLTFDGRRFDYQGTCDYVLAQLCSATSGLEDFSIEARNEGSPVSFTAEVFVHVYGHHVHISRDRHGMVEVDGQTHSLPVLLHEGPLSIYQSGIHTILTTRFGLTVTYDGSSVLAISLPPSYRGQTCGLCGNFNGLPSDDFSARSGHLMPTVTEFARSWSSDANGNCSYGCGDSCPTCHQDFIARSQCGILRSPEGPFSFCHTRVDPDPYFNSCVYDVCVLPRGGDSVLCQAVQAYMAACHAANSRVYPWRDLMPCEMHCPAHSHYEICGNECGKSCAGAIDPSCDRTCSEGCFCDEGYFRDGDRCVPREKCGCLYNGFYYRTGEVFWNSKCTQRCSCTTSNNVFCVPGDCTPTQQCGIRDGRQGCFDPMTTCTVTGDPHYLTFDGAVAHFQGTCSYEIAKSCHSDVGGVSFLVAAENRNRGNNDVSFVSAVDIRLSHYGQMTHIAIGQIRFMVFCLSSRKVNSMAVSLPASVHSVATVTQEHSFVVVNTSNGLQVRFDGRGTLFVRLSQEHRDSVCGMCGNFNGNPEDDKVLPNGSPAGSDAAFGTGWQYRVTSEGCDANVAGDRDAQQACRFTQEYSELCSIITNSTGPFAQCHLHVDPEPFFTACLFDLCQYSPAGGTLCAAVGAYEAACSLLAVHIPEWRPSVLCPESDPCRSLECTDKEWCGESNGIYGCHCYEQGSFSENNYDYQETCVSSSATMSLSRCQLFDDGFPPHILHLNDENCTGTVRNGRLVFHFDNDNHLCGTSLRTMLVKLFTSIFADSLHTKAESSPRTNLTHFIYENSIQGAIDPHDGLITREKRLSLQFSCEYPLSISESMAIGINPLESIVNKKLPVGLGSYRVRLVPYRDRQFLQPFTQSPLNLRLGERVYISVIVTGVDERQFATVLDTCWATPVNNASYSVRWDLIKNECPNPEDKTVEIIQNGESTVSRFSFQMFQFTRESSMLFIHCQVHLCLTQQSSCATVSSPGY</sequence>
<dbReference type="CDD" id="cd19941">
    <property type="entry name" value="TIL"/>
    <property type="match status" value="3"/>
</dbReference>
<feature type="domain" description="NIDO" evidence="10">
    <location>
        <begin position="149"/>
        <end position="282"/>
    </location>
</feature>
<evidence type="ECO:0000256" key="2">
    <source>
        <dbReference type="ARBA" id="ARBA00022475"/>
    </source>
</evidence>
<feature type="region of interest" description="Disordered" evidence="8">
    <location>
        <begin position="635"/>
        <end position="662"/>
    </location>
</feature>
<comment type="caution">
    <text evidence="12">The sequence shown here is derived from an EMBL/GenBank/DDBJ whole genome shotgun (WGS) entry which is preliminary data.</text>
</comment>
<dbReference type="InterPro" id="IPR002919">
    <property type="entry name" value="TIL_dom"/>
</dbReference>
<dbReference type="PROSITE" id="PS51220">
    <property type="entry name" value="NIDO"/>
    <property type="match status" value="1"/>
</dbReference>
<dbReference type="InterPro" id="IPR001846">
    <property type="entry name" value="VWF_type-D"/>
</dbReference>
<dbReference type="PROSITE" id="PS51034">
    <property type="entry name" value="ZP_2"/>
    <property type="match status" value="1"/>
</dbReference>
<dbReference type="Pfam" id="PF00094">
    <property type="entry name" value="VWD"/>
    <property type="match status" value="4"/>
</dbReference>
<dbReference type="InterPro" id="IPR042235">
    <property type="entry name" value="ZP-C_dom"/>
</dbReference>
<feature type="compositionally biased region" description="Low complexity" evidence="8">
    <location>
        <begin position="635"/>
        <end position="646"/>
    </location>
</feature>
<evidence type="ECO:0000259" key="11">
    <source>
        <dbReference type="PROSITE" id="PS51233"/>
    </source>
</evidence>
<evidence type="ECO:0000256" key="3">
    <source>
        <dbReference type="ARBA" id="ARBA00022729"/>
    </source>
</evidence>
<evidence type="ECO:0000256" key="7">
    <source>
        <dbReference type="ARBA" id="ARBA00023180"/>
    </source>
</evidence>
<evidence type="ECO:0000313" key="13">
    <source>
        <dbReference type="Proteomes" id="UP000736164"/>
    </source>
</evidence>
<dbReference type="InterPro" id="IPR001007">
    <property type="entry name" value="VWF_dom"/>
</dbReference>
<keyword evidence="5" id="KW-0472">Membrane</keyword>
<dbReference type="InterPro" id="IPR003886">
    <property type="entry name" value="NIDO_dom"/>
</dbReference>
<evidence type="ECO:0000256" key="1">
    <source>
        <dbReference type="ARBA" id="ARBA00004236"/>
    </source>
</evidence>
<dbReference type="InterPro" id="IPR052749">
    <property type="entry name" value="Alpha-tectorin"/>
</dbReference>
<gene>
    <name evidence="12" type="primary">Tecta_3</name>
    <name evidence="12" type="ORF">GTO95_0003850</name>
</gene>
<dbReference type="InterPro" id="IPR036084">
    <property type="entry name" value="Ser_inhib-like_sf"/>
</dbReference>
<evidence type="ECO:0000256" key="8">
    <source>
        <dbReference type="SAM" id="MobiDB-lite"/>
    </source>
</evidence>
<evidence type="ECO:0000256" key="5">
    <source>
        <dbReference type="ARBA" id="ARBA00023136"/>
    </source>
</evidence>
<dbReference type="SUPFAM" id="SSF57567">
    <property type="entry name" value="Serine protease inhibitors"/>
    <property type="match status" value="3"/>
</dbReference>
<comment type="subcellular location">
    <subcellularLocation>
        <location evidence="1">Cell membrane</location>
    </subcellularLocation>
</comment>
<dbReference type="GO" id="GO:0007160">
    <property type="term" value="P:cell-matrix adhesion"/>
    <property type="evidence" value="ECO:0007669"/>
    <property type="project" value="InterPro"/>
</dbReference>
<dbReference type="SMART" id="SM00832">
    <property type="entry name" value="C8"/>
    <property type="match status" value="4"/>
</dbReference>
<feature type="domain" description="VWFD" evidence="11">
    <location>
        <begin position="1235"/>
        <end position="1411"/>
    </location>
</feature>
<dbReference type="PANTHER" id="PTHR46160">
    <property type="entry name" value="ALPHA-TECTORIN-RELATED"/>
    <property type="match status" value="1"/>
</dbReference>
<accession>A0A8J7NKF5</accession>
<dbReference type="InterPro" id="IPR055355">
    <property type="entry name" value="ZP-C"/>
</dbReference>
<keyword evidence="2" id="KW-1003">Cell membrane</keyword>
<keyword evidence="3" id="KW-0732">Signal</keyword>
<reference evidence="12" key="1">
    <citation type="journal article" date="2021" name="Cell">
        <title>Tracing the genetic footprints of vertebrate landing in non-teleost ray-finned fishes.</title>
        <authorList>
            <person name="Bi X."/>
            <person name="Wang K."/>
            <person name="Yang L."/>
            <person name="Pan H."/>
            <person name="Jiang H."/>
            <person name="Wei Q."/>
            <person name="Fang M."/>
            <person name="Yu H."/>
            <person name="Zhu C."/>
            <person name="Cai Y."/>
            <person name="He Y."/>
            <person name="Gan X."/>
            <person name="Zeng H."/>
            <person name="Yu D."/>
            <person name="Zhu Y."/>
            <person name="Jiang H."/>
            <person name="Qiu Q."/>
            <person name="Yang H."/>
            <person name="Zhang Y.E."/>
            <person name="Wang W."/>
            <person name="Zhu M."/>
            <person name="He S."/>
            <person name="Zhang G."/>
        </authorList>
    </citation>
    <scope>NUCLEOTIDE SEQUENCE</scope>
    <source>
        <strain evidence="12">Allg_001</strain>
    </source>
</reference>
<evidence type="ECO:0000256" key="6">
    <source>
        <dbReference type="ARBA" id="ARBA00023157"/>
    </source>
</evidence>
<dbReference type="Proteomes" id="UP000736164">
    <property type="component" value="Unassembled WGS sequence"/>
</dbReference>
<dbReference type="PROSITE" id="PS51233">
    <property type="entry name" value="VWFD"/>
    <property type="match status" value="4"/>
</dbReference>
<dbReference type="SMART" id="SM00216">
    <property type="entry name" value="VWD"/>
    <property type="match status" value="4"/>
</dbReference>
<dbReference type="Pfam" id="PF06119">
    <property type="entry name" value="NIDO"/>
    <property type="match status" value="1"/>
</dbReference>